<evidence type="ECO:0000313" key="3">
    <source>
        <dbReference type="Proteomes" id="UP000222788"/>
    </source>
</evidence>
<dbReference type="PANTHER" id="PTHR43628:SF11">
    <property type="entry name" value="PROTEIN DSF2"/>
    <property type="match status" value="1"/>
</dbReference>
<protein>
    <submittedName>
        <fullName evidence="2">Mitosis inhibitor nif1</fullName>
    </submittedName>
</protein>
<feature type="region of interest" description="Disordered" evidence="1">
    <location>
        <begin position="656"/>
        <end position="681"/>
    </location>
</feature>
<feature type="compositionally biased region" description="Low complexity" evidence="1">
    <location>
        <begin position="12"/>
        <end position="28"/>
    </location>
</feature>
<reference evidence="2 3" key="1">
    <citation type="journal article" date="2013" name="Fungal Biol.">
        <title>Analysis of microsatellite markers in the genome of the plant pathogen Ceratocystis fimbriata.</title>
        <authorList>
            <person name="Simpson M.C."/>
            <person name="Wilken P.M."/>
            <person name="Coetzee M.P."/>
            <person name="Wingfield M.J."/>
            <person name="Wingfield B.D."/>
        </authorList>
    </citation>
    <scope>NUCLEOTIDE SEQUENCE [LARGE SCALE GENOMIC DNA]</scope>
    <source>
        <strain evidence="2 3">CBS 114723</strain>
    </source>
</reference>
<feature type="region of interest" description="Disordered" evidence="1">
    <location>
        <begin position="382"/>
        <end position="477"/>
    </location>
</feature>
<feature type="compositionally biased region" description="Basic and acidic residues" evidence="1">
    <location>
        <begin position="58"/>
        <end position="67"/>
    </location>
</feature>
<feature type="region of interest" description="Disordered" evidence="1">
    <location>
        <begin position="1"/>
        <end position="41"/>
    </location>
</feature>
<dbReference type="InterPro" id="IPR011990">
    <property type="entry name" value="TPR-like_helical_dom_sf"/>
</dbReference>
<sequence>MDPPRPPFLELRSISSSSQRSIKPSMRSPRLHVAGEAPPELSPLDAFALQSRLLAKKLEESNKEGRRMSRLPPLTSESPLVVQSRSEYFRTMSQDSLSENGDSPALNEPASGLGVRTEIEEPLPEMRPRSMHPRMSHMPPIDQEAPVPQFSEMMRGRASALSNNGSLNFGARREASPEMIDSRDDKLSTPSAKRSPSHDSHLAPISPSPSRSPPKNEASTETTGLAPPRAIYPRRSSSILSGPPADDDQAASFYSRSPGSRKMSSSSSVHGGGYGPALGPRSPSVTPSTTSELRRPSFNFSRPISRAGTPSLDLPLPTRQTSSDSQPAFMNPDEIAHTPVSMNSEAFESFEENRSPGSTYIYSTYTLPRGKTIQRSVPLDATSVSEFGGSPKSVKSAVSGAPPSPPTRPSSSASRVTQSNLTLPSSEEDSPRKNLASPMTESAKLRTAMSSVPSDTASTIRPHNSSPPTAAEMSAEEHLDKGIECHENGSLNESTYHLRIAAKQNNPTAMLLYALACRHGWGMRPNQKEGVEWLRRAAELAQEEIAEDEEHAKEGKKVNTLENKTRKAQFALSIYELGVSHMNGWGIEQDKKLALKCFEIAGTWGDVDALAEAGFCYAQGMGCKKDLKKSAKFYRMAEAKGMNMVGNSWIHKAKYDSDDESKKKKGKSRSHRHLFSHKSSS</sequence>
<dbReference type="OrthoDB" id="2384430at2759"/>
<dbReference type="SMART" id="SM00671">
    <property type="entry name" value="SEL1"/>
    <property type="match status" value="3"/>
</dbReference>
<dbReference type="Gene3D" id="1.25.40.10">
    <property type="entry name" value="Tetratricopeptide repeat domain"/>
    <property type="match status" value="1"/>
</dbReference>
<dbReference type="AlphaFoldDB" id="A0A2C5XCG0"/>
<dbReference type="Proteomes" id="UP000222788">
    <property type="component" value="Unassembled WGS sequence"/>
</dbReference>
<dbReference type="PANTHER" id="PTHR43628">
    <property type="entry name" value="ACTIVATOR OF C KINASE PROTEIN 1-RELATED"/>
    <property type="match status" value="1"/>
</dbReference>
<dbReference type="EMBL" id="APWK03000023">
    <property type="protein sequence ID" value="PHH54610.1"/>
    <property type="molecule type" value="Genomic_DNA"/>
</dbReference>
<reference evidence="2 3" key="2">
    <citation type="journal article" date="2013" name="IMA Fungus">
        <title>IMA Genome-F 1: Ceratocystis fimbriata: Draft nuclear genome sequence for the plant pathogen, Ceratocystis fimbriata.</title>
        <authorList>
            <person name="Wilken P.M."/>
            <person name="Steenkamp E.T."/>
            <person name="Wingfield M.J."/>
            <person name="de Beer Z.W."/>
            <person name="Wingfield B.D."/>
        </authorList>
    </citation>
    <scope>NUCLEOTIDE SEQUENCE [LARGE SCALE GENOMIC DNA]</scope>
    <source>
        <strain evidence="2 3">CBS 114723</strain>
    </source>
</reference>
<organism evidence="2 3">
    <name type="scientific">Ceratocystis fimbriata CBS 114723</name>
    <dbReference type="NCBI Taxonomy" id="1035309"/>
    <lineage>
        <taxon>Eukaryota</taxon>
        <taxon>Fungi</taxon>
        <taxon>Dikarya</taxon>
        <taxon>Ascomycota</taxon>
        <taxon>Pezizomycotina</taxon>
        <taxon>Sordariomycetes</taxon>
        <taxon>Hypocreomycetidae</taxon>
        <taxon>Microascales</taxon>
        <taxon>Ceratocystidaceae</taxon>
        <taxon>Ceratocystis</taxon>
    </lineage>
</organism>
<dbReference type="Pfam" id="PF08238">
    <property type="entry name" value="Sel1"/>
    <property type="match status" value="3"/>
</dbReference>
<dbReference type="GO" id="GO:0032153">
    <property type="term" value="C:cell division site"/>
    <property type="evidence" value="ECO:0007669"/>
    <property type="project" value="TreeGrafter"/>
</dbReference>
<name>A0A2C5XCG0_9PEZI</name>
<dbReference type="GO" id="GO:0010972">
    <property type="term" value="P:negative regulation of G2/M transition of mitotic cell cycle"/>
    <property type="evidence" value="ECO:0007669"/>
    <property type="project" value="TreeGrafter"/>
</dbReference>
<dbReference type="SUPFAM" id="SSF81901">
    <property type="entry name" value="HCP-like"/>
    <property type="match status" value="1"/>
</dbReference>
<dbReference type="InterPro" id="IPR052945">
    <property type="entry name" value="Mitotic_Regulator"/>
</dbReference>
<feature type="compositionally biased region" description="Polar residues" evidence="1">
    <location>
        <begin position="75"/>
        <end position="101"/>
    </location>
</feature>
<evidence type="ECO:0000256" key="1">
    <source>
        <dbReference type="SAM" id="MobiDB-lite"/>
    </source>
</evidence>
<feature type="compositionally biased region" description="Polar residues" evidence="1">
    <location>
        <begin position="448"/>
        <end position="468"/>
    </location>
</feature>
<feature type="compositionally biased region" description="Low complexity" evidence="1">
    <location>
        <begin position="255"/>
        <end position="269"/>
    </location>
</feature>
<accession>A0A2C5XCG0</accession>
<dbReference type="InterPro" id="IPR006597">
    <property type="entry name" value="Sel1-like"/>
</dbReference>
<feature type="compositionally biased region" description="Polar residues" evidence="1">
    <location>
        <begin position="318"/>
        <end position="328"/>
    </location>
</feature>
<comment type="caution">
    <text evidence="2">The sequence shown here is derived from an EMBL/GenBank/DDBJ whole genome shotgun (WGS) entry which is preliminary data.</text>
</comment>
<feature type="region of interest" description="Disordered" evidence="1">
    <location>
        <begin position="58"/>
        <end position="355"/>
    </location>
</feature>
<feature type="compositionally biased region" description="Low complexity" evidence="1">
    <location>
        <begin position="280"/>
        <end position="291"/>
    </location>
</feature>
<feature type="compositionally biased region" description="Basic and acidic residues" evidence="1">
    <location>
        <begin position="171"/>
        <end position="187"/>
    </location>
</feature>
<feature type="compositionally biased region" description="Basic residues" evidence="1">
    <location>
        <begin position="663"/>
        <end position="681"/>
    </location>
</feature>
<evidence type="ECO:0000313" key="2">
    <source>
        <dbReference type="EMBL" id="PHH54610.1"/>
    </source>
</evidence>
<proteinExistence type="predicted"/>
<gene>
    <name evidence="2" type="primary">nif1</name>
    <name evidence="2" type="ORF">CFIMG_003248RA</name>
</gene>
<keyword evidence="3" id="KW-1185">Reference proteome</keyword>
<dbReference type="STRING" id="1035309.A0A2C5XCG0"/>